<evidence type="ECO:0000259" key="9">
    <source>
        <dbReference type="PROSITE" id="PS51755"/>
    </source>
</evidence>
<dbReference type="SMART" id="SM00862">
    <property type="entry name" value="Trans_reg_C"/>
    <property type="match status" value="1"/>
</dbReference>
<dbReference type="CDD" id="cd17624">
    <property type="entry name" value="REC_OmpR_PmrA-like"/>
    <property type="match status" value="1"/>
</dbReference>
<evidence type="ECO:0000256" key="6">
    <source>
        <dbReference type="PROSITE-ProRule" id="PRU00169"/>
    </source>
</evidence>
<dbReference type="Gene3D" id="6.10.250.690">
    <property type="match status" value="1"/>
</dbReference>
<evidence type="ECO:0000256" key="5">
    <source>
        <dbReference type="ARBA" id="ARBA00023163"/>
    </source>
</evidence>
<dbReference type="SUPFAM" id="SSF52172">
    <property type="entry name" value="CheY-like"/>
    <property type="match status" value="1"/>
</dbReference>
<dbReference type="CDD" id="cd00383">
    <property type="entry name" value="trans_reg_C"/>
    <property type="match status" value="1"/>
</dbReference>
<dbReference type="EMBL" id="BAAAEU010000007">
    <property type="protein sequence ID" value="GAA0713809.1"/>
    <property type="molecule type" value="Genomic_DNA"/>
</dbReference>
<name>A0ABN1IHN7_9GAMM</name>
<dbReference type="RefSeq" id="WP_343789683.1">
    <property type="nucleotide sequence ID" value="NZ_BAAAEU010000007.1"/>
</dbReference>
<evidence type="ECO:0000313" key="10">
    <source>
        <dbReference type="EMBL" id="GAA0713809.1"/>
    </source>
</evidence>
<dbReference type="PANTHER" id="PTHR48111">
    <property type="entry name" value="REGULATOR OF RPOS"/>
    <property type="match status" value="1"/>
</dbReference>
<dbReference type="PROSITE" id="PS50110">
    <property type="entry name" value="RESPONSE_REGULATORY"/>
    <property type="match status" value="1"/>
</dbReference>
<proteinExistence type="predicted"/>
<evidence type="ECO:0000313" key="11">
    <source>
        <dbReference type="Proteomes" id="UP001501523"/>
    </source>
</evidence>
<dbReference type="InterPro" id="IPR001867">
    <property type="entry name" value="OmpR/PhoB-type_DNA-bd"/>
</dbReference>
<feature type="domain" description="OmpR/PhoB-type" evidence="9">
    <location>
        <begin position="124"/>
        <end position="221"/>
    </location>
</feature>
<dbReference type="Gene3D" id="1.10.10.10">
    <property type="entry name" value="Winged helix-like DNA-binding domain superfamily/Winged helix DNA-binding domain"/>
    <property type="match status" value="1"/>
</dbReference>
<reference evidence="10 11" key="1">
    <citation type="journal article" date="2019" name="Int. J. Syst. Evol. Microbiol.">
        <title>The Global Catalogue of Microorganisms (GCM) 10K type strain sequencing project: providing services to taxonomists for standard genome sequencing and annotation.</title>
        <authorList>
            <consortium name="The Broad Institute Genomics Platform"/>
            <consortium name="The Broad Institute Genome Sequencing Center for Infectious Disease"/>
            <person name="Wu L."/>
            <person name="Ma J."/>
        </authorList>
    </citation>
    <scope>NUCLEOTIDE SEQUENCE [LARGE SCALE GENOMIC DNA]</scope>
    <source>
        <strain evidence="10 11">JCM 15421</strain>
    </source>
</reference>
<protein>
    <submittedName>
        <fullName evidence="10">Response regulator transcription factor</fullName>
    </submittedName>
</protein>
<keyword evidence="5" id="KW-0804">Transcription</keyword>
<accession>A0ABN1IHN7</accession>
<dbReference type="InterPro" id="IPR039420">
    <property type="entry name" value="WalR-like"/>
</dbReference>
<feature type="modified residue" description="4-aspartylphosphate" evidence="6">
    <location>
        <position position="51"/>
    </location>
</feature>
<dbReference type="SMART" id="SM00448">
    <property type="entry name" value="REC"/>
    <property type="match status" value="1"/>
</dbReference>
<dbReference type="InterPro" id="IPR001789">
    <property type="entry name" value="Sig_transdc_resp-reg_receiver"/>
</dbReference>
<evidence type="ECO:0000256" key="7">
    <source>
        <dbReference type="PROSITE-ProRule" id="PRU01091"/>
    </source>
</evidence>
<keyword evidence="3" id="KW-0805">Transcription regulation</keyword>
<sequence length="221" mass="25265">MKVLIVEDQHGLGQFLKQGLAERSYTVTWVRTCSDARNALCETNYDVIVLDLGLPDGDGLDLLREWRQSGFVEPVLILSARDTVDDRIAGLNRGADDYLQKPFSFEELLARIRALIRRQGAVKQTVLEYRGIRLDLLSHTVRINSNEVDLTSREFALLEIFMHNPGRTLTRTLISEKIWASHYEVDTNLLDVYMSRLRAKLEPGFDKPLFKTVRGVGYQLV</sequence>
<dbReference type="Proteomes" id="UP001501523">
    <property type="component" value="Unassembled WGS sequence"/>
</dbReference>
<dbReference type="PROSITE" id="PS51755">
    <property type="entry name" value="OMPR_PHOB"/>
    <property type="match status" value="1"/>
</dbReference>
<feature type="domain" description="Response regulatory" evidence="8">
    <location>
        <begin position="2"/>
        <end position="116"/>
    </location>
</feature>
<evidence type="ECO:0000256" key="2">
    <source>
        <dbReference type="ARBA" id="ARBA00023012"/>
    </source>
</evidence>
<organism evidence="10 11">
    <name type="scientific">Dokdonella soli</name>
    <dbReference type="NCBI Taxonomy" id="529810"/>
    <lineage>
        <taxon>Bacteria</taxon>
        <taxon>Pseudomonadati</taxon>
        <taxon>Pseudomonadota</taxon>
        <taxon>Gammaproteobacteria</taxon>
        <taxon>Lysobacterales</taxon>
        <taxon>Rhodanobacteraceae</taxon>
        <taxon>Dokdonella</taxon>
    </lineage>
</organism>
<evidence type="ECO:0000256" key="4">
    <source>
        <dbReference type="ARBA" id="ARBA00023125"/>
    </source>
</evidence>
<evidence type="ECO:0000256" key="3">
    <source>
        <dbReference type="ARBA" id="ARBA00023015"/>
    </source>
</evidence>
<evidence type="ECO:0000259" key="8">
    <source>
        <dbReference type="PROSITE" id="PS50110"/>
    </source>
</evidence>
<dbReference type="Pfam" id="PF00486">
    <property type="entry name" value="Trans_reg_C"/>
    <property type="match status" value="1"/>
</dbReference>
<keyword evidence="2" id="KW-0902">Two-component regulatory system</keyword>
<evidence type="ECO:0000256" key="1">
    <source>
        <dbReference type="ARBA" id="ARBA00022553"/>
    </source>
</evidence>
<dbReference type="PANTHER" id="PTHR48111:SF22">
    <property type="entry name" value="REGULATOR OF RPOS"/>
    <property type="match status" value="1"/>
</dbReference>
<feature type="DNA-binding region" description="OmpR/PhoB-type" evidence="7">
    <location>
        <begin position="124"/>
        <end position="221"/>
    </location>
</feature>
<dbReference type="Gene3D" id="3.40.50.2300">
    <property type="match status" value="1"/>
</dbReference>
<dbReference type="Pfam" id="PF00072">
    <property type="entry name" value="Response_reg"/>
    <property type="match status" value="1"/>
</dbReference>
<keyword evidence="4 7" id="KW-0238">DNA-binding</keyword>
<gene>
    <name evidence="10" type="ORF">GCM10009105_17580</name>
</gene>
<keyword evidence="1 6" id="KW-0597">Phosphoprotein</keyword>
<dbReference type="InterPro" id="IPR011006">
    <property type="entry name" value="CheY-like_superfamily"/>
</dbReference>
<dbReference type="InterPro" id="IPR036388">
    <property type="entry name" value="WH-like_DNA-bd_sf"/>
</dbReference>
<comment type="caution">
    <text evidence="10">The sequence shown here is derived from an EMBL/GenBank/DDBJ whole genome shotgun (WGS) entry which is preliminary data.</text>
</comment>
<keyword evidence="11" id="KW-1185">Reference proteome</keyword>